<sequence>MRTKTSLTLDEDSIPLARSRAEAEGLDVGRWLDRAIRHEAARGDVDVIAEWQASLPSEDQAVLAALDAIDLHGVDAE</sequence>
<accession>A0A7W7D019</accession>
<dbReference type="AlphaFoldDB" id="A0A7W7D019"/>
<gene>
    <name evidence="1" type="ORF">BKA14_006349</name>
</gene>
<protein>
    <recommendedName>
        <fullName evidence="3">Antitoxin</fullName>
    </recommendedName>
</protein>
<name>A0A7W7D019_9ACTN</name>
<evidence type="ECO:0008006" key="3">
    <source>
        <dbReference type="Google" id="ProtNLM"/>
    </source>
</evidence>
<dbReference type="RefSeq" id="WP_184954439.1">
    <property type="nucleotide sequence ID" value="NZ_BOMC01000059.1"/>
</dbReference>
<proteinExistence type="predicted"/>
<organism evidence="1 2">
    <name type="scientific">Paractinoplanes abujensis</name>
    <dbReference type="NCBI Taxonomy" id="882441"/>
    <lineage>
        <taxon>Bacteria</taxon>
        <taxon>Bacillati</taxon>
        <taxon>Actinomycetota</taxon>
        <taxon>Actinomycetes</taxon>
        <taxon>Micromonosporales</taxon>
        <taxon>Micromonosporaceae</taxon>
        <taxon>Paractinoplanes</taxon>
    </lineage>
</organism>
<reference evidence="1 2" key="1">
    <citation type="submission" date="2020-08" db="EMBL/GenBank/DDBJ databases">
        <title>Sequencing the genomes of 1000 actinobacteria strains.</title>
        <authorList>
            <person name="Klenk H.-P."/>
        </authorList>
    </citation>
    <scope>NUCLEOTIDE SEQUENCE [LARGE SCALE GENOMIC DNA]</scope>
    <source>
        <strain evidence="1 2">DSM 45518</strain>
    </source>
</reference>
<dbReference type="Proteomes" id="UP000542742">
    <property type="component" value="Unassembled WGS sequence"/>
</dbReference>
<comment type="caution">
    <text evidence="1">The sequence shown here is derived from an EMBL/GenBank/DDBJ whole genome shotgun (WGS) entry which is preliminary data.</text>
</comment>
<evidence type="ECO:0000313" key="1">
    <source>
        <dbReference type="EMBL" id="MBB4696201.1"/>
    </source>
</evidence>
<evidence type="ECO:0000313" key="2">
    <source>
        <dbReference type="Proteomes" id="UP000542742"/>
    </source>
</evidence>
<dbReference type="EMBL" id="JACHMF010000001">
    <property type="protein sequence ID" value="MBB4696201.1"/>
    <property type="molecule type" value="Genomic_DNA"/>
</dbReference>
<keyword evidence="2" id="KW-1185">Reference proteome</keyword>